<gene>
    <name evidence="4" type="ORF">Z042_26350</name>
</gene>
<dbReference type="EMBL" id="CP007044">
    <property type="protein sequence ID" value="AJW28963.1"/>
    <property type="molecule type" value="Genomic_DNA"/>
</dbReference>
<evidence type="ECO:0000256" key="1">
    <source>
        <dbReference type="ARBA" id="ARBA00022729"/>
    </source>
</evidence>
<accession>A0A0D4ZYJ0</accession>
<dbReference type="InterPro" id="IPR010854">
    <property type="entry name" value="YdgH/BhsA/McbA-like_dom"/>
</dbReference>
<organism evidence="4 5">
    <name type="scientific">Chania multitudinisentens RB-25</name>
    <dbReference type="NCBI Taxonomy" id="1441930"/>
    <lineage>
        <taxon>Bacteria</taxon>
        <taxon>Pseudomonadati</taxon>
        <taxon>Pseudomonadota</taxon>
        <taxon>Gammaproteobacteria</taxon>
        <taxon>Enterobacterales</taxon>
        <taxon>Yersiniaceae</taxon>
        <taxon>Chania</taxon>
    </lineage>
</organism>
<dbReference type="Gene3D" id="3.30.1660.10">
    <property type="entry name" value="Flavin-binding protein dodecin"/>
    <property type="match status" value="1"/>
</dbReference>
<dbReference type="InterPro" id="IPR036275">
    <property type="entry name" value="YdgH-like_sf"/>
</dbReference>
<dbReference type="RefSeq" id="WP_024912029.1">
    <property type="nucleotide sequence ID" value="NZ_CP007044.2"/>
</dbReference>
<sequence>MKNITVNLSLAAGLFSASALATLPQPPNVYRVGNMTVSTLAEVEKGIAERAKAKNASYYRIISVSGNNKLHASTVIYR</sequence>
<keyword evidence="1 2" id="KW-0732">Signal</keyword>
<evidence type="ECO:0000256" key="2">
    <source>
        <dbReference type="SAM" id="SignalP"/>
    </source>
</evidence>
<proteinExistence type="predicted"/>
<reference evidence="4 5" key="2">
    <citation type="submission" date="2015-03" db="EMBL/GenBank/DDBJ databases">
        <authorList>
            <person name="Chan K.-G."/>
        </authorList>
    </citation>
    <scope>NUCLEOTIDE SEQUENCE [LARGE SCALE GENOMIC DNA]</scope>
    <source>
        <strain evidence="4 5">RB-25</strain>
    </source>
</reference>
<dbReference type="Pfam" id="PF07338">
    <property type="entry name" value="YdgH_BhsA-like"/>
    <property type="match status" value="1"/>
</dbReference>
<reference evidence="4 5" key="1">
    <citation type="submission" date="2014-01" db="EMBL/GenBank/DDBJ databases">
        <title>Isolation of Serratia multitudinisentens RB-25 from Ex-Landfill site.</title>
        <authorList>
            <person name="Robson E.H.J."/>
        </authorList>
    </citation>
    <scope>NUCLEOTIDE SEQUENCE [LARGE SCALE GENOMIC DNA]</scope>
    <source>
        <strain evidence="4 5">RB-25</strain>
    </source>
</reference>
<evidence type="ECO:0000313" key="4">
    <source>
        <dbReference type="EMBL" id="AJW28963.1"/>
    </source>
</evidence>
<dbReference type="KEGG" id="sfo:Z042_26350"/>
<dbReference type="HOGENOM" id="CLU_158602_2_0_6"/>
<dbReference type="STRING" id="1441930.Z042_26350"/>
<dbReference type="Proteomes" id="UP000019030">
    <property type="component" value="Chromosome"/>
</dbReference>
<dbReference type="OrthoDB" id="6428780at2"/>
<feature type="chain" id="PRO_5002290535" description="YdgH/BhsA/McbA-like domain-containing protein" evidence="2">
    <location>
        <begin position="22"/>
        <end position="78"/>
    </location>
</feature>
<keyword evidence="5" id="KW-1185">Reference proteome</keyword>
<dbReference type="AlphaFoldDB" id="A0A0D4ZYJ0"/>
<name>A0A0D4ZYJ0_9GAMM</name>
<feature type="signal peptide" evidence="2">
    <location>
        <begin position="1"/>
        <end position="21"/>
    </location>
</feature>
<evidence type="ECO:0000259" key="3">
    <source>
        <dbReference type="Pfam" id="PF07338"/>
    </source>
</evidence>
<dbReference type="SUPFAM" id="SSF159871">
    <property type="entry name" value="YdgH-like"/>
    <property type="match status" value="1"/>
</dbReference>
<feature type="domain" description="YdgH/BhsA/McbA-like" evidence="3">
    <location>
        <begin position="37"/>
        <end position="78"/>
    </location>
</feature>
<dbReference type="InterPro" id="IPR025543">
    <property type="entry name" value="Dodecin-like"/>
</dbReference>
<evidence type="ECO:0000313" key="5">
    <source>
        <dbReference type="Proteomes" id="UP000019030"/>
    </source>
</evidence>
<protein>
    <recommendedName>
        <fullName evidence="3">YdgH/BhsA/McbA-like domain-containing protein</fullName>
    </recommendedName>
</protein>